<comment type="caution">
    <text evidence="4">The sequence shown here is derived from an EMBL/GenBank/DDBJ whole genome shotgun (WGS) entry which is preliminary data.</text>
</comment>
<name>A0A419RVX4_9SPHN</name>
<dbReference type="InterPro" id="IPR036013">
    <property type="entry name" value="Band_7/SPFH_dom_sf"/>
</dbReference>
<dbReference type="GO" id="GO:0005886">
    <property type="term" value="C:plasma membrane"/>
    <property type="evidence" value="ECO:0007669"/>
    <property type="project" value="InterPro"/>
</dbReference>
<evidence type="ECO:0000313" key="5">
    <source>
        <dbReference type="Proteomes" id="UP000285232"/>
    </source>
</evidence>
<protein>
    <recommendedName>
        <fullName evidence="3">Band 7 domain-containing protein</fullName>
    </recommendedName>
</protein>
<evidence type="ECO:0000259" key="3">
    <source>
        <dbReference type="Pfam" id="PF01145"/>
    </source>
</evidence>
<dbReference type="OrthoDB" id="5501731at2"/>
<evidence type="ECO:0000313" key="4">
    <source>
        <dbReference type="EMBL" id="RJY09929.1"/>
    </source>
</evidence>
<comment type="subcellular location">
    <subcellularLocation>
        <location evidence="1">Membrane</location>
        <topology evidence="1">Single-pass membrane protein</topology>
    </subcellularLocation>
</comment>
<dbReference type="InterPro" id="IPR001107">
    <property type="entry name" value="Band_7"/>
</dbReference>
<sequence>MMETVVWIVLAIAALAIVGSAIGRLRRHDIVWPGYVGLLYDRGRFVRQLEPGPYIRFDPFGHTQVKRVSTITQALSQQQVELISSDQFSFRAQLTPVYTVTDARAFVEENPQTHDPFESHYPAGIGAMPFYSQRLDATLSATAIEAAGRVTLEEFLADPAGALARIAAAIADVLPGARIDGVLVTAVTLPPETRKMFTEIERARREGLASLERARAEQASLRALANAARSLSGNPELAKLRMLQVMESARGSKTFVLGDSADLGTLGGADGKA</sequence>
<proteinExistence type="inferred from homology"/>
<comment type="similarity">
    <text evidence="2">Belongs to the band 7/mec-2 family.</text>
</comment>
<dbReference type="RefSeq" id="WP_120048939.1">
    <property type="nucleotide sequence ID" value="NZ_RAHX01000001.1"/>
</dbReference>
<dbReference type="PANTHER" id="PTHR10264:SF83">
    <property type="entry name" value="BLL5629 PROTEIN"/>
    <property type="match status" value="1"/>
</dbReference>
<dbReference type="Proteomes" id="UP000285232">
    <property type="component" value="Unassembled WGS sequence"/>
</dbReference>
<dbReference type="PANTHER" id="PTHR10264">
    <property type="entry name" value="BAND 7 PROTEIN-RELATED"/>
    <property type="match status" value="1"/>
</dbReference>
<feature type="domain" description="Band 7" evidence="3">
    <location>
        <begin position="30"/>
        <end position="217"/>
    </location>
</feature>
<accession>A0A419RVX4</accession>
<dbReference type="AlphaFoldDB" id="A0A419RVX4"/>
<dbReference type="Pfam" id="PF01145">
    <property type="entry name" value="Band_7"/>
    <property type="match status" value="1"/>
</dbReference>
<gene>
    <name evidence="4" type="ORF">D6201_11755</name>
</gene>
<keyword evidence="5" id="KW-1185">Reference proteome</keyword>
<dbReference type="InterPro" id="IPR043202">
    <property type="entry name" value="Band-7_stomatin-like"/>
</dbReference>
<dbReference type="SUPFAM" id="SSF117892">
    <property type="entry name" value="Band 7/SPFH domain"/>
    <property type="match status" value="1"/>
</dbReference>
<reference evidence="4 5" key="1">
    <citation type="journal article" date="2017" name="Int. J. Syst. Evol. Microbiol.">
        <title>Erythrobacter aquimixticola sp. nov., isolated from the junction between the ocean and a freshwater spring.</title>
        <authorList>
            <person name="Park S."/>
            <person name="Jung Y.T."/>
            <person name="Choi S.J."/>
            <person name="Yoon J.H."/>
        </authorList>
    </citation>
    <scope>NUCLEOTIDE SEQUENCE [LARGE SCALE GENOMIC DNA]</scope>
    <source>
        <strain evidence="4 5">JSSK-14</strain>
    </source>
</reference>
<organism evidence="4 5">
    <name type="scientific">Aurantiacibacter aquimixticola</name>
    <dbReference type="NCBI Taxonomy" id="1958945"/>
    <lineage>
        <taxon>Bacteria</taxon>
        <taxon>Pseudomonadati</taxon>
        <taxon>Pseudomonadota</taxon>
        <taxon>Alphaproteobacteria</taxon>
        <taxon>Sphingomonadales</taxon>
        <taxon>Erythrobacteraceae</taxon>
        <taxon>Aurantiacibacter</taxon>
    </lineage>
</organism>
<evidence type="ECO:0000256" key="2">
    <source>
        <dbReference type="ARBA" id="ARBA00008164"/>
    </source>
</evidence>
<dbReference type="Gene3D" id="3.30.479.30">
    <property type="entry name" value="Band 7 domain"/>
    <property type="match status" value="1"/>
</dbReference>
<evidence type="ECO:0000256" key="1">
    <source>
        <dbReference type="ARBA" id="ARBA00004167"/>
    </source>
</evidence>
<dbReference type="EMBL" id="RAHX01000001">
    <property type="protein sequence ID" value="RJY09929.1"/>
    <property type="molecule type" value="Genomic_DNA"/>
</dbReference>